<evidence type="ECO:0000313" key="2">
    <source>
        <dbReference type="EMBL" id="PSV00854.1"/>
    </source>
</evidence>
<dbReference type="PIRSF" id="PIRSF016660">
    <property type="entry name" value="YedI"/>
    <property type="match status" value="1"/>
</dbReference>
<dbReference type="EMBL" id="PYNF01000002">
    <property type="protein sequence ID" value="PSV00854.1"/>
    <property type="molecule type" value="Genomic_DNA"/>
</dbReference>
<evidence type="ECO:0000313" key="3">
    <source>
        <dbReference type="Proteomes" id="UP000241426"/>
    </source>
</evidence>
<dbReference type="GO" id="GO:0005886">
    <property type="term" value="C:plasma membrane"/>
    <property type="evidence" value="ECO:0007669"/>
    <property type="project" value="TreeGrafter"/>
</dbReference>
<name>A0A2T3KM45_9GAMM</name>
<keyword evidence="1" id="KW-1133">Transmembrane helix</keyword>
<keyword evidence="1" id="KW-0472">Membrane</keyword>
<dbReference type="Pfam" id="PF05661">
    <property type="entry name" value="DUF808"/>
    <property type="match status" value="1"/>
</dbReference>
<dbReference type="InterPro" id="IPR008526">
    <property type="entry name" value="YedI"/>
</dbReference>
<dbReference type="PANTHER" id="PTHR30503:SF3">
    <property type="entry name" value="INNER MEMBRANE PROTEIN YEDI"/>
    <property type="match status" value="1"/>
</dbReference>
<comment type="caution">
    <text evidence="2">The sequence shown here is derived from an EMBL/GenBank/DDBJ whole genome shotgun (WGS) entry which is preliminary data.</text>
</comment>
<keyword evidence="1" id="KW-0812">Transmembrane</keyword>
<reference evidence="2 3" key="1">
    <citation type="submission" date="2018-01" db="EMBL/GenBank/DDBJ databases">
        <title>Whole genome sequencing of Histamine producing bacteria.</title>
        <authorList>
            <person name="Butler K."/>
        </authorList>
    </citation>
    <scope>NUCLEOTIDE SEQUENCE [LARGE SCALE GENOMIC DNA]</scope>
    <source>
        <strain evidence="2 3">FS-7.2</strain>
    </source>
</reference>
<feature type="transmembrane region" description="Helical" evidence="1">
    <location>
        <begin position="173"/>
        <end position="206"/>
    </location>
</feature>
<proteinExistence type="predicted"/>
<accession>A0A2T3KM45</accession>
<dbReference type="Proteomes" id="UP000241426">
    <property type="component" value="Unassembled WGS sequence"/>
</dbReference>
<dbReference type="AlphaFoldDB" id="A0A2T3KM45"/>
<dbReference type="PANTHER" id="PTHR30503">
    <property type="entry name" value="INNER MEMBRANE PROTEIN YEDI"/>
    <property type="match status" value="1"/>
</dbReference>
<evidence type="ECO:0000256" key="1">
    <source>
        <dbReference type="SAM" id="Phobius"/>
    </source>
</evidence>
<organism evidence="2 3">
    <name type="scientific">Photobacterium kishitanii</name>
    <dbReference type="NCBI Taxonomy" id="318456"/>
    <lineage>
        <taxon>Bacteria</taxon>
        <taxon>Pseudomonadati</taxon>
        <taxon>Pseudomonadota</taxon>
        <taxon>Gammaproteobacteria</taxon>
        <taxon>Vibrionales</taxon>
        <taxon>Vibrionaceae</taxon>
        <taxon>Photobacterium</taxon>
    </lineage>
</organism>
<feature type="transmembrane region" description="Helical" evidence="1">
    <location>
        <begin position="227"/>
        <end position="249"/>
    </location>
</feature>
<feature type="transmembrane region" description="Helical" evidence="1">
    <location>
        <begin position="279"/>
        <end position="304"/>
    </location>
</feature>
<sequence length="309" mass="33148">MAGGSLLAVLDSIAATMDDVALMTKIAAKKTVGVLGDDLALNAEQCSGKNIAADRELPIVSGVAKGSLINKIILIPLALFVSYFAPFLINPMLMLGGFYLCFEGAEKIIESFLKHDEISSADEDLSKSEDIDDLKEFEKQKIKGAVRTDFVLSSEIIIISLGTVADSPIFEQLIVLCFIGLVMTIGVYGFVAIIVKLDDFGFFLVSHSKSNRLIKIIGKTFVNASPIVMRALTAIGTVAMFTVGGGLIAHNLPFVATGLHSVLTSFPPMGGMIDQFFKLAFEALVGIVSGSVIFVIHFFISAIFKKNKK</sequence>
<protein>
    <submittedName>
        <fullName evidence="2">DUF808 domain-containing protein</fullName>
    </submittedName>
</protein>
<gene>
    <name evidence="2" type="ORF">C9J27_02175</name>
</gene>